<reference evidence="1" key="1">
    <citation type="journal article" date="2022" name="Toxins">
        <title>Genomic Analysis of Sphingopyxis sp. USTB-05 for Biodegrading Cyanobacterial Hepatotoxins.</title>
        <authorList>
            <person name="Liu C."/>
            <person name="Xu Q."/>
            <person name="Zhao Z."/>
            <person name="Zhang H."/>
            <person name="Liu X."/>
            <person name="Yin C."/>
            <person name="Liu Y."/>
            <person name="Yan H."/>
        </authorList>
    </citation>
    <scope>NUCLEOTIDE SEQUENCE</scope>
    <source>
        <strain evidence="1">NBD5</strain>
    </source>
</reference>
<sequence length="229" mass="25326">MARVELLDPKVHGELRYDARRAARENRDRFVQIAPIEFPLVAVRYPIFLSKDAETGGFYFGAMLGIDPDENLYAGDDAIAAPYRPLQLQRLPFFLAAEGLAADLENPYLSETGPGETLFDFTGEYSDYLQTVRTALVALHNGMDSGRALARTLLEHDLVESVEIELSFDDGSTRTLEGLYSVSRDSLSALPDTVVTSLFRSGDLERIHLLLASLKCVPMVAARKNARLG</sequence>
<keyword evidence="2" id="KW-1185">Reference proteome</keyword>
<dbReference type="InterPro" id="IPR010836">
    <property type="entry name" value="SapC"/>
</dbReference>
<dbReference type="EMBL" id="CP084931">
    <property type="protein sequence ID" value="USI74750.1"/>
    <property type="molecule type" value="Genomic_DNA"/>
</dbReference>
<name>A0ABY4XDI1_9SPHN</name>
<gene>
    <name evidence="1" type="ORF">LHA26_18545</name>
</gene>
<dbReference type="RefSeq" id="WP_252168564.1">
    <property type="nucleotide sequence ID" value="NZ_CP084931.1"/>
</dbReference>
<proteinExistence type="predicted"/>
<organism evidence="1 2">
    <name type="scientific">Sphingomonas morindae</name>
    <dbReference type="NCBI Taxonomy" id="1541170"/>
    <lineage>
        <taxon>Bacteria</taxon>
        <taxon>Pseudomonadati</taxon>
        <taxon>Pseudomonadota</taxon>
        <taxon>Alphaproteobacteria</taxon>
        <taxon>Sphingomonadales</taxon>
        <taxon>Sphingomonadaceae</taxon>
        <taxon>Sphingomonas</taxon>
    </lineage>
</organism>
<evidence type="ECO:0000313" key="2">
    <source>
        <dbReference type="Proteomes" id="UP001056937"/>
    </source>
</evidence>
<dbReference type="Pfam" id="PF07277">
    <property type="entry name" value="SapC"/>
    <property type="match status" value="1"/>
</dbReference>
<dbReference type="Proteomes" id="UP001056937">
    <property type="component" value="Chromosome 2"/>
</dbReference>
<evidence type="ECO:0000313" key="1">
    <source>
        <dbReference type="EMBL" id="USI74750.1"/>
    </source>
</evidence>
<protein>
    <submittedName>
        <fullName evidence="1">SapC family protein</fullName>
    </submittedName>
</protein>
<accession>A0ABY4XDI1</accession>